<feature type="binding site" evidence="12">
    <location>
        <position position="197"/>
    </location>
    <ligand>
        <name>NAD(+)</name>
        <dbReference type="ChEBI" id="CHEBI:57540"/>
    </ligand>
</feature>
<keyword evidence="9 12" id="KW-0520">NAD</keyword>
<keyword evidence="16" id="KW-1185">Reference proteome</keyword>
<feature type="binding site" evidence="12">
    <location>
        <position position="266"/>
    </location>
    <ligand>
        <name>substrate</name>
    </ligand>
</feature>
<sequence>MLRTVDLSQAGLDGDAFDYRSAMPRAAFDVDHALAAVRPISEAVASEGQAALLRFAEQFDGVVPERLRVPAEVLERCAAELDPVLRQAFTESIRRRRQVCELAERETDSPAVTLAPGARVGQRIVPVGRVGLYVPGGLAPLASSVIMNVVPAQVAGVGSIAVTSPPQKEFGGLPHPNILALCHMLGVDEVYAVGGAQAIAMFAHGVPGLCDRVDLVTGPGNIYVVAAKRLLRGIVGIDSEAGPTEIAVLADDSANPEHVAADLVSQAEHDPMAASVLVTDSAELAEAVDQALERQVAATRHHERVRTALTGPQSGTILVRDLEQGLQVVDAYAAEHLEIQTRDAAAWAARVRNAGAIFVGSFSPVSLGDYSAGSTHVLPTAGCACHSSGLSVRSFMKAVHVITYDERALMELADSVEAFALAENLPAHANAVTVRRRGQQADQQIGEQA</sequence>
<dbReference type="RefSeq" id="WP_386751675.1">
    <property type="nucleotide sequence ID" value="NZ_BAAAIX010000034.1"/>
</dbReference>
<evidence type="ECO:0000256" key="14">
    <source>
        <dbReference type="RuleBase" id="RU004175"/>
    </source>
</evidence>
<evidence type="ECO:0000256" key="10">
    <source>
        <dbReference type="ARBA" id="ARBA00023102"/>
    </source>
</evidence>
<dbReference type="NCBIfam" id="TIGR00069">
    <property type="entry name" value="hisD"/>
    <property type="match status" value="1"/>
</dbReference>
<dbReference type="InterPro" id="IPR016161">
    <property type="entry name" value="Ald_DH/histidinol_DH"/>
</dbReference>
<feature type="binding site" evidence="12">
    <location>
        <position position="369"/>
    </location>
    <ligand>
        <name>Zn(2+)</name>
        <dbReference type="ChEBI" id="CHEBI:29105"/>
    </ligand>
</feature>
<keyword evidence="8 12" id="KW-0560">Oxidoreductase</keyword>
<dbReference type="SUPFAM" id="SSF53720">
    <property type="entry name" value="ALDH-like"/>
    <property type="match status" value="1"/>
</dbReference>
<evidence type="ECO:0000256" key="6">
    <source>
        <dbReference type="ARBA" id="ARBA00022723"/>
    </source>
</evidence>
<evidence type="ECO:0000313" key="15">
    <source>
        <dbReference type="EMBL" id="MFD1891417.1"/>
    </source>
</evidence>
<feature type="binding site" evidence="12">
    <location>
        <position position="428"/>
    </location>
    <ligand>
        <name>substrate</name>
    </ligand>
</feature>
<evidence type="ECO:0000256" key="9">
    <source>
        <dbReference type="ARBA" id="ARBA00023027"/>
    </source>
</evidence>
<keyword evidence="6 12" id="KW-0479">Metal-binding</keyword>
<evidence type="ECO:0000256" key="8">
    <source>
        <dbReference type="ARBA" id="ARBA00023002"/>
    </source>
</evidence>
<dbReference type="Gene3D" id="3.40.50.1980">
    <property type="entry name" value="Nitrogenase molybdenum iron protein domain"/>
    <property type="match status" value="2"/>
</dbReference>
<evidence type="ECO:0000256" key="1">
    <source>
        <dbReference type="ARBA" id="ARBA00003850"/>
    </source>
</evidence>
<dbReference type="PROSITE" id="PS00611">
    <property type="entry name" value="HISOL_DEHYDROGENASE"/>
    <property type="match status" value="1"/>
</dbReference>
<keyword evidence="7 12" id="KW-0862">Zinc</keyword>
<comment type="similarity">
    <text evidence="3 12 13 14">Belongs to the histidinol dehydrogenase family.</text>
</comment>
<dbReference type="InterPro" id="IPR001692">
    <property type="entry name" value="Histidinol_DH_CS"/>
</dbReference>
<comment type="pathway">
    <text evidence="2 12">Amino-acid biosynthesis; L-histidine biosynthesis; L-histidine from 5-phospho-alpha-D-ribose 1-diphosphate: step 9/9.</text>
</comment>
<accession>A0ABW4RYL1</accession>
<feature type="binding site" evidence="12">
    <location>
        <position position="423"/>
    </location>
    <ligand>
        <name>substrate</name>
    </ligand>
</feature>
<reference evidence="16" key="1">
    <citation type="journal article" date="2019" name="Int. J. Syst. Evol. Microbiol.">
        <title>The Global Catalogue of Microorganisms (GCM) 10K type strain sequencing project: providing services to taxonomists for standard genome sequencing and annotation.</title>
        <authorList>
            <consortium name="The Broad Institute Genomics Platform"/>
            <consortium name="The Broad Institute Genome Sequencing Center for Infectious Disease"/>
            <person name="Wu L."/>
            <person name="Ma J."/>
        </authorList>
    </citation>
    <scope>NUCLEOTIDE SEQUENCE [LARGE SCALE GENOMIC DNA]</scope>
    <source>
        <strain evidence="16">CAIM 431</strain>
    </source>
</reference>
<gene>
    <name evidence="12 15" type="primary">hisD</name>
    <name evidence="15" type="ORF">ACFSCS_14680</name>
</gene>
<dbReference type="CDD" id="cd06572">
    <property type="entry name" value="Histidinol_dh"/>
    <property type="match status" value="1"/>
</dbReference>
<feature type="binding site" evidence="12">
    <location>
        <position position="269"/>
    </location>
    <ligand>
        <name>substrate</name>
    </ligand>
</feature>
<comment type="caution">
    <text evidence="15">The sequence shown here is derived from an EMBL/GenBank/DDBJ whole genome shotgun (WGS) entry which is preliminary data.</text>
</comment>
<evidence type="ECO:0000256" key="12">
    <source>
        <dbReference type="HAMAP-Rule" id="MF_01024"/>
    </source>
</evidence>
<feature type="binding site" evidence="12">
    <location>
        <position position="369"/>
    </location>
    <ligand>
        <name>substrate</name>
    </ligand>
</feature>
<dbReference type="PANTHER" id="PTHR21256:SF2">
    <property type="entry name" value="HISTIDINE BIOSYNTHESIS TRIFUNCTIONAL PROTEIN"/>
    <property type="match status" value="1"/>
</dbReference>
<feature type="binding site" evidence="12">
    <location>
        <position position="336"/>
    </location>
    <ligand>
        <name>substrate</name>
    </ligand>
</feature>
<feature type="active site" description="Proton acceptor" evidence="12">
    <location>
        <position position="336"/>
    </location>
</feature>
<evidence type="ECO:0000256" key="13">
    <source>
        <dbReference type="PIRNR" id="PIRNR000099"/>
    </source>
</evidence>
<feature type="binding site" evidence="12">
    <location>
        <position position="221"/>
    </location>
    <ligand>
        <name>NAD(+)</name>
        <dbReference type="ChEBI" id="CHEBI:57540"/>
    </ligand>
</feature>
<dbReference type="InterPro" id="IPR022695">
    <property type="entry name" value="Histidinol_DH_monofunct"/>
</dbReference>
<dbReference type="Gene3D" id="1.20.5.1300">
    <property type="match status" value="1"/>
</dbReference>
<dbReference type="Pfam" id="PF00815">
    <property type="entry name" value="Histidinol_dh"/>
    <property type="match status" value="1"/>
</dbReference>
<evidence type="ECO:0000256" key="11">
    <source>
        <dbReference type="ARBA" id="ARBA00049489"/>
    </source>
</evidence>
<comment type="cofactor">
    <cofactor evidence="12">
        <name>Zn(2+)</name>
        <dbReference type="ChEBI" id="CHEBI:29105"/>
    </cofactor>
    <text evidence="12">Binds 1 zinc ion per subunit.</text>
</comment>
<feature type="active site" description="Proton acceptor" evidence="12">
    <location>
        <position position="335"/>
    </location>
</feature>
<dbReference type="PIRSF" id="PIRSF000099">
    <property type="entry name" value="Histidinol_dh"/>
    <property type="match status" value="1"/>
</dbReference>
<comment type="function">
    <text evidence="1 12">Catalyzes the sequential NAD-dependent oxidations of L-histidinol to L-histidinaldehyde and then to L-histidine.</text>
</comment>
<feature type="binding site" evidence="12">
    <location>
        <position position="133"/>
    </location>
    <ligand>
        <name>NAD(+)</name>
        <dbReference type="ChEBI" id="CHEBI:57540"/>
    </ligand>
</feature>
<dbReference type="Proteomes" id="UP001597326">
    <property type="component" value="Unassembled WGS sequence"/>
</dbReference>
<evidence type="ECO:0000256" key="7">
    <source>
        <dbReference type="ARBA" id="ARBA00022833"/>
    </source>
</evidence>
<evidence type="ECO:0000256" key="5">
    <source>
        <dbReference type="ARBA" id="ARBA00016531"/>
    </source>
</evidence>
<dbReference type="GO" id="GO:0004399">
    <property type="term" value="F:histidinol dehydrogenase activity"/>
    <property type="evidence" value="ECO:0007669"/>
    <property type="project" value="UniProtKB-EC"/>
</dbReference>
<keyword evidence="12" id="KW-0028">Amino-acid biosynthesis</keyword>
<name>A0ABW4RYL1_9ACTN</name>
<comment type="catalytic activity">
    <reaction evidence="11 12">
        <text>L-histidinol + 2 NAD(+) + H2O = L-histidine + 2 NADH + 3 H(+)</text>
        <dbReference type="Rhea" id="RHEA:20641"/>
        <dbReference type="ChEBI" id="CHEBI:15377"/>
        <dbReference type="ChEBI" id="CHEBI:15378"/>
        <dbReference type="ChEBI" id="CHEBI:57540"/>
        <dbReference type="ChEBI" id="CHEBI:57595"/>
        <dbReference type="ChEBI" id="CHEBI:57699"/>
        <dbReference type="ChEBI" id="CHEBI:57945"/>
        <dbReference type="EC" id="1.1.1.23"/>
    </reaction>
</comment>
<dbReference type="PRINTS" id="PR00083">
    <property type="entry name" value="HOLDHDRGNASE"/>
</dbReference>
<evidence type="ECO:0000256" key="4">
    <source>
        <dbReference type="ARBA" id="ARBA00012965"/>
    </source>
</evidence>
<dbReference type="PANTHER" id="PTHR21256">
    <property type="entry name" value="HISTIDINOL DEHYDROGENASE HDH"/>
    <property type="match status" value="1"/>
</dbReference>
<evidence type="ECO:0000313" key="16">
    <source>
        <dbReference type="Proteomes" id="UP001597326"/>
    </source>
</evidence>
<proteinExistence type="inferred from homology"/>
<feature type="binding site" evidence="12">
    <location>
        <position position="269"/>
    </location>
    <ligand>
        <name>Zn(2+)</name>
        <dbReference type="ChEBI" id="CHEBI:29105"/>
    </ligand>
</feature>
<dbReference type="InterPro" id="IPR012131">
    <property type="entry name" value="Hstdl_DH"/>
</dbReference>
<evidence type="ECO:0000256" key="3">
    <source>
        <dbReference type="ARBA" id="ARBA00010178"/>
    </source>
</evidence>
<dbReference type="EMBL" id="JBHUFZ010000033">
    <property type="protein sequence ID" value="MFD1891417.1"/>
    <property type="molecule type" value="Genomic_DNA"/>
</dbReference>
<feature type="binding site" evidence="12">
    <location>
        <position position="244"/>
    </location>
    <ligand>
        <name>substrate</name>
    </ligand>
</feature>
<dbReference type="EC" id="1.1.1.23" evidence="4 12"/>
<organism evidence="15 16">
    <name type="scientific">Luteococcus peritonei</name>
    <dbReference type="NCBI Taxonomy" id="88874"/>
    <lineage>
        <taxon>Bacteria</taxon>
        <taxon>Bacillati</taxon>
        <taxon>Actinomycetota</taxon>
        <taxon>Actinomycetes</taxon>
        <taxon>Propionibacteriales</taxon>
        <taxon>Propionibacteriaceae</taxon>
        <taxon>Luteococcus</taxon>
    </lineage>
</organism>
<feature type="binding site" evidence="12">
    <location>
        <position position="428"/>
    </location>
    <ligand>
        <name>Zn(2+)</name>
        <dbReference type="ChEBI" id="CHEBI:29105"/>
    </ligand>
</feature>
<dbReference type="HAMAP" id="MF_01024">
    <property type="entry name" value="HisD"/>
    <property type="match status" value="1"/>
</dbReference>
<keyword evidence="10 12" id="KW-0368">Histidine biosynthesis</keyword>
<protein>
    <recommendedName>
        <fullName evidence="5 12">Histidinol dehydrogenase</fullName>
        <shortName evidence="12">HDH</shortName>
        <ecNumber evidence="4 12">1.1.1.23</ecNumber>
    </recommendedName>
</protein>
<evidence type="ECO:0000256" key="2">
    <source>
        <dbReference type="ARBA" id="ARBA00004940"/>
    </source>
</evidence>
<feature type="binding site" evidence="12">
    <location>
        <position position="266"/>
    </location>
    <ligand>
        <name>Zn(2+)</name>
        <dbReference type="ChEBI" id="CHEBI:29105"/>
    </ligand>
</feature>